<sequence>MAVEGTGGAGGRHHEHSTCCTQLAADPECSGRDMFHLNSCRLANVGPTSTFCQSDFEWHRALVFYIGTFSWPMRRFARFERRRVDPSNDTSAADSARSLKWQTS</sequence>
<name>A0ABN9WN85_9DINO</name>
<feature type="region of interest" description="Disordered" evidence="1">
    <location>
        <begin position="82"/>
        <end position="104"/>
    </location>
</feature>
<accession>A0ABN9WN85</accession>
<evidence type="ECO:0000256" key="1">
    <source>
        <dbReference type="SAM" id="MobiDB-lite"/>
    </source>
</evidence>
<organism evidence="2 3">
    <name type="scientific">Prorocentrum cordatum</name>
    <dbReference type="NCBI Taxonomy" id="2364126"/>
    <lineage>
        <taxon>Eukaryota</taxon>
        <taxon>Sar</taxon>
        <taxon>Alveolata</taxon>
        <taxon>Dinophyceae</taxon>
        <taxon>Prorocentrales</taxon>
        <taxon>Prorocentraceae</taxon>
        <taxon>Prorocentrum</taxon>
    </lineage>
</organism>
<evidence type="ECO:0000313" key="3">
    <source>
        <dbReference type="Proteomes" id="UP001189429"/>
    </source>
</evidence>
<dbReference type="EMBL" id="CAUYUJ010019026">
    <property type="protein sequence ID" value="CAK0888094.1"/>
    <property type="molecule type" value="Genomic_DNA"/>
</dbReference>
<gene>
    <name evidence="2" type="ORF">PCOR1329_LOCUS68943</name>
</gene>
<proteinExistence type="predicted"/>
<comment type="caution">
    <text evidence="2">The sequence shown here is derived from an EMBL/GenBank/DDBJ whole genome shotgun (WGS) entry which is preliminary data.</text>
</comment>
<reference evidence="2" key="1">
    <citation type="submission" date="2023-10" db="EMBL/GenBank/DDBJ databases">
        <authorList>
            <person name="Chen Y."/>
            <person name="Shah S."/>
            <person name="Dougan E. K."/>
            <person name="Thang M."/>
            <person name="Chan C."/>
        </authorList>
    </citation>
    <scope>NUCLEOTIDE SEQUENCE [LARGE SCALE GENOMIC DNA]</scope>
</reference>
<keyword evidence="3" id="KW-1185">Reference proteome</keyword>
<protein>
    <submittedName>
        <fullName evidence="2">Uncharacterized protein</fullName>
    </submittedName>
</protein>
<dbReference type="Proteomes" id="UP001189429">
    <property type="component" value="Unassembled WGS sequence"/>
</dbReference>
<evidence type="ECO:0000313" key="2">
    <source>
        <dbReference type="EMBL" id="CAK0888094.1"/>
    </source>
</evidence>